<dbReference type="SUPFAM" id="SSF53756">
    <property type="entry name" value="UDP-Glycosyltransferase/glycogen phosphorylase"/>
    <property type="match status" value="1"/>
</dbReference>
<dbReference type="AlphaFoldDB" id="X1M833"/>
<gene>
    <name evidence="1" type="ORF">S06H3_18333</name>
</gene>
<feature type="non-terminal residue" evidence="1">
    <location>
        <position position="1"/>
    </location>
</feature>
<organism evidence="1">
    <name type="scientific">marine sediment metagenome</name>
    <dbReference type="NCBI Taxonomy" id="412755"/>
    <lineage>
        <taxon>unclassified sequences</taxon>
        <taxon>metagenomes</taxon>
        <taxon>ecological metagenomes</taxon>
    </lineage>
</organism>
<protein>
    <recommendedName>
        <fullName evidence="2">Glycosyl transferase family 28 C-terminal domain-containing protein</fullName>
    </recommendedName>
</protein>
<comment type="caution">
    <text evidence="1">The sequence shown here is derived from an EMBL/GenBank/DDBJ whole genome shotgun (WGS) entry which is preliminary data.</text>
</comment>
<name>X1M833_9ZZZZ</name>
<proteinExistence type="predicted"/>
<reference evidence="1" key="1">
    <citation type="journal article" date="2014" name="Front. Microbiol.">
        <title>High frequency of phylogenetically diverse reductive dehalogenase-homologous genes in deep subseafloor sedimentary metagenomes.</title>
        <authorList>
            <person name="Kawai M."/>
            <person name="Futagami T."/>
            <person name="Toyoda A."/>
            <person name="Takaki Y."/>
            <person name="Nishi S."/>
            <person name="Hori S."/>
            <person name="Arai W."/>
            <person name="Tsubouchi T."/>
            <person name="Morono Y."/>
            <person name="Uchiyama I."/>
            <person name="Ito T."/>
            <person name="Fujiyama A."/>
            <person name="Inagaki F."/>
            <person name="Takami H."/>
        </authorList>
    </citation>
    <scope>NUCLEOTIDE SEQUENCE</scope>
    <source>
        <strain evidence="1">Expedition CK06-06</strain>
    </source>
</reference>
<sequence length="90" mass="9877">AGAEVIVTHQGSTPLEAVVYKKPSLIVPNPELKRTFPKRDSEIFAKKVGATILSDVTLERLIEAITKTKKRKVPVLRDGAKVLADMILNL</sequence>
<evidence type="ECO:0008006" key="2">
    <source>
        <dbReference type="Google" id="ProtNLM"/>
    </source>
</evidence>
<dbReference type="EMBL" id="BARV01009257">
    <property type="protein sequence ID" value="GAI14251.1"/>
    <property type="molecule type" value="Genomic_DNA"/>
</dbReference>
<evidence type="ECO:0000313" key="1">
    <source>
        <dbReference type="EMBL" id="GAI14251.1"/>
    </source>
</evidence>
<dbReference type="Gene3D" id="3.40.50.2000">
    <property type="entry name" value="Glycogen Phosphorylase B"/>
    <property type="match status" value="1"/>
</dbReference>
<accession>X1M833</accession>